<reference evidence="2 3" key="1">
    <citation type="journal article" date="2013" name="ISME J.">
        <title>A metabolic model for members of the genus Tetrasphaera involved in enhanced biological phosphorus removal.</title>
        <authorList>
            <person name="Kristiansen R."/>
            <person name="Nguyen H.T.T."/>
            <person name="Saunders A.M."/>
            <person name="Nielsen J.L."/>
            <person name="Wimmer R."/>
            <person name="Le V.Q."/>
            <person name="McIlroy S.J."/>
            <person name="Petrovski S."/>
            <person name="Seviour R.J."/>
            <person name="Calteau A."/>
            <person name="Nielsen K.L."/>
            <person name="Nielsen P.H."/>
        </authorList>
    </citation>
    <scope>NUCLEOTIDE SEQUENCE [LARGE SCALE GENOMIC DNA]</scope>
    <source>
        <strain evidence="2 3">T1-X7</strain>
    </source>
</reference>
<evidence type="ECO:0000259" key="1">
    <source>
        <dbReference type="PROSITE" id="PS51819"/>
    </source>
</evidence>
<dbReference type="Proteomes" id="UP000035721">
    <property type="component" value="Unassembled WGS sequence"/>
</dbReference>
<dbReference type="Gene3D" id="3.30.720.120">
    <property type="match status" value="1"/>
</dbReference>
<keyword evidence="3" id="KW-1185">Reference proteome</keyword>
<dbReference type="InterPro" id="IPR004360">
    <property type="entry name" value="Glyas_Fos-R_dOase_dom"/>
</dbReference>
<dbReference type="EMBL" id="CAJB01000193">
    <property type="protein sequence ID" value="CCH78311.1"/>
    <property type="molecule type" value="Genomic_DNA"/>
</dbReference>
<feature type="domain" description="VOC" evidence="1">
    <location>
        <begin position="2"/>
        <end position="125"/>
    </location>
</feature>
<proteinExistence type="predicted"/>
<organism evidence="2 3">
    <name type="scientific">Nostocoides japonicum T1-X7</name>
    <dbReference type="NCBI Taxonomy" id="1194083"/>
    <lineage>
        <taxon>Bacteria</taxon>
        <taxon>Bacillati</taxon>
        <taxon>Actinomycetota</taxon>
        <taxon>Actinomycetes</taxon>
        <taxon>Micrococcales</taxon>
        <taxon>Intrasporangiaceae</taxon>
        <taxon>Nostocoides</taxon>
    </lineage>
</organism>
<dbReference type="Gene3D" id="3.30.720.110">
    <property type="match status" value="1"/>
</dbReference>
<evidence type="ECO:0000313" key="3">
    <source>
        <dbReference type="Proteomes" id="UP000035721"/>
    </source>
</evidence>
<dbReference type="RefSeq" id="WP_048555266.1">
    <property type="nucleotide sequence ID" value="NZ_HF570958.1"/>
</dbReference>
<dbReference type="SUPFAM" id="SSF54593">
    <property type="entry name" value="Glyoxalase/Bleomycin resistance protein/Dihydroxybiphenyl dioxygenase"/>
    <property type="match status" value="1"/>
</dbReference>
<dbReference type="STRING" id="1194083.BN12_2720005"/>
<comment type="caution">
    <text evidence="2">The sequence shown here is derived from an EMBL/GenBank/DDBJ whole genome shotgun (WGS) entry which is preliminary data.</text>
</comment>
<dbReference type="InterPro" id="IPR029068">
    <property type="entry name" value="Glyas_Bleomycin-R_OHBP_Dase"/>
</dbReference>
<sequence>MSTDHNIWTALFADDAKALRAWLAGLGFEEGIVVPGDGDTIFHSEMRWPEGGRVMVSSREGATERFDGVGRTNLYVVCDDPDAVHARAVALGAEITRPLENATDYESRGFSCRDPEGNHWSFGTYAGE</sequence>
<evidence type="ECO:0000313" key="2">
    <source>
        <dbReference type="EMBL" id="CCH78311.1"/>
    </source>
</evidence>
<dbReference type="OrthoDB" id="9809391at2"/>
<dbReference type="AlphaFoldDB" id="A0A077LXA3"/>
<gene>
    <name evidence="2" type="ORF">BN12_2720005</name>
</gene>
<protein>
    <recommendedName>
        <fullName evidence="1">VOC domain-containing protein</fullName>
    </recommendedName>
</protein>
<accession>A0A077LXA3</accession>
<dbReference type="Pfam" id="PF00903">
    <property type="entry name" value="Glyoxalase"/>
    <property type="match status" value="1"/>
</dbReference>
<name>A0A077LXA3_9MICO</name>
<dbReference type="PROSITE" id="PS51819">
    <property type="entry name" value="VOC"/>
    <property type="match status" value="1"/>
</dbReference>
<dbReference type="InterPro" id="IPR037523">
    <property type="entry name" value="VOC_core"/>
</dbReference>